<dbReference type="Proteomes" id="UP001303473">
    <property type="component" value="Unassembled WGS sequence"/>
</dbReference>
<dbReference type="EMBL" id="MU853772">
    <property type="protein sequence ID" value="KAK3942584.1"/>
    <property type="molecule type" value="Genomic_DNA"/>
</dbReference>
<name>A0AAN6NCM6_9PEZI</name>
<dbReference type="AlphaFoldDB" id="A0AAN6NCM6"/>
<evidence type="ECO:0008006" key="3">
    <source>
        <dbReference type="Google" id="ProtNLM"/>
    </source>
</evidence>
<organism evidence="1 2">
    <name type="scientific">Diplogelasinospora grovesii</name>
    <dbReference type="NCBI Taxonomy" id="303347"/>
    <lineage>
        <taxon>Eukaryota</taxon>
        <taxon>Fungi</taxon>
        <taxon>Dikarya</taxon>
        <taxon>Ascomycota</taxon>
        <taxon>Pezizomycotina</taxon>
        <taxon>Sordariomycetes</taxon>
        <taxon>Sordariomycetidae</taxon>
        <taxon>Sordariales</taxon>
        <taxon>Diplogelasinosporaceae</taxon>
        <taxon>Diplogelasinospora</taxon>
    </lineage>
</organism>
<gene>
    <name evidence="1" type="ORF">QBC46DRAFT_425639</name>
</gene>
<evidence type="ECO:0000313" key="2">
    <source>
        <dbReference type="Proteomes" id="UP001303473"/>
    </source>
</evidence>
<proteinExistence type="predicted"/>
<feature type="non-terminal residue" evidence="1">
    <location>
        <position position="1"/>
    </location>
</feature>
<evidence type="ECO:0000313" key="1">
    <source>
        <dbReference type="EMBL" id="KAK3942584.1"/>
    </source>
</evidence>
<reference evidence="2" key="1">
    <citation type="journal article" date="2023" name="Mol. Phylogenet. Evol.">
        <title>Genome-scale phylogeny and comparative genomics of the fungal order Sordariales.</title>
        <authorList>
            <person name="Hensen N."/>
            <person name="Bonometti L."/>
            <person name="Westerberg I."/>
            <person name="Brannstrom I.O."/>
            <person name="Guillou S."/>
            <person name="Cros-Aarteil S."/>
            <person name="Calhoun S."/>
            <person name="Haridas S."/>
            <person name="Kuo A."/>
            <person name="Mondo S."/>
            <person name="Pangilinan J."/>
            <person name="Riley R."/>
            <person name="LaButti K."/>
            <person name="Andreopoulos B."/>
            <person name="Lipzen A."/>
            <person name="Chen C."/>
            <person name="Yan M."/>
            <person name="Daum C."/>
            <person name="Ng V."/>
            <person name="Clum A."/>
            <person name="Steindorff A."/>
            <person name="Ohm R.A."/>
            <person name="Martin F."/>
            <person name="Silar P."/>
            <person name="Natvig D.O."/>
            <person name="Lalanne C."/>
            <person name="Gautier V."/>
            <person name="Ament-Velasquez S.L."/>
            <person name="Kruys A."/>
            <person name="Hutchinson M.I."/>
            <person name="Powell A.J."/>
            <person name="Barry K."/>
            <person name="Miller A.N."/>
            <person name="Grigoriev I.V."/>
            <person name="Debuchy R."/>
            <person name="Gladieux P."/>
            <person name="Hiltunen Thoren M."/>
            <person name="Johannesson H."/>
        </authorList>
    </citation>
    <scope>NUCLEOTIDE SEQUENCE [LARGE SCALE GENOMIC DNA]</scope>
    <source>
        <strain evidence="2">CBS 340.73</strain>
    </source>
</reference>
<sequence length="132" mass="15245">LQSYIAPIFPQWVLPKTIILKTQKDNWEEEFEKEKQMYTRLRALQGHTIPICYREATYQGRRALMLVDIGGALLSADSSLARSTDDVKRMIDDAFRQITRLGVRYNDIKLDNFHIVTDGAGERVMILNLESV</sequence>
<accession>A0AAN6NCM6</accession>
<feature type="non-terminal residue" evidence="1">
    <location>
        <position position="132"/>
    </location>
</feature>
<keyword evidence="2" id="KW-1185">Reference proteome</keyword>
<comment type="caution">
    <text evidence="1">The sequence shown here is derived from an EMBL/GenBank/DDBJ whole genome shotgun (WGS) entry which is preliminary data.</text>
</comment>
<protein>
    <recommendedName>
        <fullName evidence="3">Protein kinase domain-containing protein</fullName>
    </recommendedName>
</protein>